<protein>
    <submittedName>
        <fullName evidence="1">Uncharacterized protein</fullName>
    </submittedName>
</protein>
<proteinExistence type="predicted"/>
<evidence type="ECO:0000313" key="1">
    <source>
        <dbReference type="EMBL" id="GAQ83655.1"/>
    </source>
</evidence>
<dbReference type="EMBL" id="DF237105">
    <property type="protein sequence ID" value="GAQ83655.1"/>
    <property type="molecule type" value="Genomic_DNA"/>
</dbReference>
<accession>A0A1Y1HYC6</accession>
<evidence type="ECO:0000313" key="2">
    <source>
        <dbReference type="Proteomes" id="UP000054558"/>
    </source>
</evidence>
<dbReference type="Proteomes" id="UP000054558">
    <property type="component" value="Unassembled WGS sequence"/>
</dbReference>
<keyword evidence="2" id="KW-1185">Reference proteome</keyword>
<reference evidence="1 2" key="1">
    <citation type="journal article" date="2014" name="Nat. Commun.">
        <title>Klebsormidium flaccidum genome reveals primary factors for plant terrestrial adaptation.</title>
        <authorList>
            <person name="Hori K."/>
            <person name="Maruyama F."/>
            <person name="Fujisawa T."/>
            <person name="Togashi T."/>
            <person name="Yamamoto N."/>
            <person name="Seo M."/>
            <person name="Sato S."/>
            <person name="Yamada T."/>
            <person name="Mori H."/>
            <person name="Tajima N."/>
            <person name="Moriyama T."/>
            <person name="Ikeuchi M."/>
            <person name="Watanabe M."/>
            <person name="Wada H."/>
            <person name="Kobayashi K."/>
            <person name="Saito M."/>
            <person name="Masuda T."/>
            <person name="Sasaki-Sekimoto Y."/>
            <person name="Mashiguchi K."/>
            <person name="Awai K."/>
            <person name="Shimojima M."/>
            <person name="Masuda S."/>
            <person name="Iwai M."/>
            <person name="Nobusawa T."/>
            <person name="Narise T."/>
            <person name="Kondo S."/>
            <person name="Saito H."/>
            <person name="Sato R."/>
            <person name="Murakawa M."/>
            <person name="Ihara Y."/>
            <person name="Oshima-Yamada Y."/>
            <person name="Ohtaka K."/>
            <person name="Satoh M."/>
            <person name="Sonobe K."/>
            <person name="Ishii M."/>
            <person name="Ohtani R."/>
            <person name="Kanamori-Sato M."/>
            <person name="Honoki R."/>
            <person name="Miyazaki D."/>
            <person name="Mochizuki H."/>
            <person name="Umetsu J."/>
            <person name="Higashi K."/>
            <person name="Shibata D."/>
            <person name="Kamiya Y."/>
            <person name="Sato N."/>
            <person name="Nakamura Y."/>
            <person name="Tabata S."/>
            <person name="Ida S."/>
            <person name="Kurokawa K."/>
            <person name="Ohta H."/>
        </authorList>
    </citation>
    <scope>NUCLEOTIDE SEQUENCE [LARGE SCALE GENOMIC DNA]</scope>
    <source>
        <strain evidence="1 2">NIES-2285</strain>
    </source>
</reference>
<dbReference type="AlphaFoldDB" id="A0A1Y1HYC6"/>
<gene>
    <name evidence="1" type="ORF">KFL_001560220</name>
</gene>
<sequence>MTLQHSKCTVPHLDCSDTEAVNRCFGVAETMNLSSDLLTLLLEQQVADSNLSSDEYNFHALPLASYGAGSPECELQSFRGMMSHPPVFPGKEFPIKSWGRTCFGAFLIFSLFFLSQESNPGYKIGRGISSMLQSSGNHEIPQPQENSTLCLGIYCLEGPHLRQSLVMQPSHFFIKIHEAWTISKCYGRAVGAPGIFSLEMTYVGKHMLRVDYMAHQEGDYKLWISCADYVPPWTPPELPTSAIFTPWFHHQTLPMLPTVLTILPNSKVEPRGCQPCQGPDIGTFSGQWVNATDLQAYCGEHVLGAVHEWFEDDFVWAARQCTYPFRSRAEFLERFDGASILFAGDSTMRGQFIDMQNWLWYGIGPETLQAPFVYFNETSFHSSWDERVSGFNTENDMRAVTPNPFEVGRFRAEYIEVTNPVTRFEDVVLRTAWRNKVELAKYHYHATVINYGLLVYRSTGAKHSWDHACVEDWPYPRGMCQLDRGITQMIEDVYDNSWDGDLVRLDMYNLTHMRPDRALDGYHFFPRPCFHHHNKTVCSWRPEIPKCCFAPDFPQVGSLTLTNIMINLLWHDPRLLKH</sequence>
<name>A0A1Y1HYC6_KLENI</name>
<organism evidence="1 2">
    <name type="scientific">Klebsormidium nitens</name>
    <name type="common">Green alga</name>
    <name type="synonym">Ulothrix nitens</name>
    <dbReference type="NCBI Taxonomy" id="105231"/>
    <lineage>
        <taxon>Eukaryota</taxon>
        <taxon>Viridiplantae</taxon>
        <taxon>Streptophyta</taxon>
        <taxon>Klebsormidiophyceae</taxon>
        <taxon>Klebsormidiales</taxon>
        <taxon>Klebsormidiaceae</taxon>
        <taxon>Klebsormidium</taxon>
    </lineage>
</organism>